<dbReference type="Gene3D" id="3.30.160.60">
    <property type="entry name" value="Classic Zinc Finger"/>
    <property type="match status" value="1"/>
</dbReference>
<dbReference type="HAMAP" id="MF_02065">
    <property type="entry name" value="MltG"/>
    <property type="match status" value="1"/>
</dbReference>
<protein>
    <recommendedName>
        <fullName evidence="7">Endolytic murein transglycosylase</fullName>
        <ecNumber evidence="7">4.2.2.29</ecNumber>
    </recommendedName>
    <alternativeName>
        <fullName evidence="7">Peptidoglycan lytic transglycosylase</fullName>
    </alternativeName>
    <alternativeName>
        <fullName evidence="7">Peptidoglycan polymerization terminase</fullName>
    </alternativeName>
</protein>
<dbReference type="CDD" id="cd08010">
    <property type="entry name" value="MltG_like"/>
    <property type="match status" value="1"/>
</dbReference>
<comment type="caution">
    <text evidence="8">The sequence shown here is derived from an EMBL/GenBank/DDBJ whole genome shotgun (WGS) entry which is preliminary data.</text>
</comment>
<dbReference type="EMBL" id="JMIU01000001">
    <property type="protein sequence ID" value="KDN95536.1"/>
    <property type="molecule type" value="Genomic_DNA"/>
</dbReference>
<keyword evidence="9" id="KW-1185">Reference proteome</keyword>
<reference evidence="8 9" key="1">
    <citation type="submission" date="2014-04" db="EMBL/GenBank/DDBJ databases">
        <title>Draft genome sequence of Hydrogenovibrio marinus MH-110, a model organism for aerobic H2 metabolism.</title>
        <authorList>
            <person name="Cha H.J."/>
            <person name="Jo B.H."/>
            <person name="Hwang B.H."/>
        </authorList>
    </citation>
    <scope>NUCLEOTIDE SEQUENCE [LARGE SCALE GENOMIC DNA]</scope>
    <source>
        <strain evidence="8 9">MH-110</strain>
    </source>
</reference>
<keyword evidence="7" id="KW-0997">Cell inner membrane</keyword>
<proteinExistence type="inferred from homology"/>
<keyword evidence="2 7" id="KW-0812">Transmembrane</keyword>
<dbReference type="FunFam" id="3.30.160.60:FF:000242">
    <property type="entry name" value="Endolytic murein transglycosylase"/>
    <property type="match status" value="1"/>
</dbReference>
<comment type="catalytic activity">
    <reaction evidence="7">
        <text>a peptidoglycan chain = a peptidoglycan chain with N-acetyl-1,6-anhydromuramyl-[peptide] at the reducing end + a peptidoglycan chain with N-acetylglucosamine at the non-reducing end.</text>
        <dbReference type="EC" id="4.2.2.29"/>
    </reaction>
</comment>
<evidence type="ECO:0000256" key="4">
    <source>
        <dbReference type="ARBA" id="ARBA00023136"/>
    </source>
</evidence>
<name>A0A066ZYV7_HYDMR</name>
<evidence type="ECO:0000256" key="1">
    <source>
        <dbReference type="ARBA" id="ARBA00022475"/>
    </source>
</evidence>
<dbReference type="EC" id="4.2.2.29" evidence="7"/>
<dbReference type="PANTHER" id="PTHR30518">
    <property type="entry name" value="ENDOLYTIC MUREIN TRANSGLYCOSYLASE"/>
    <property type="match status" value="1"/>
</dbReference>
<keyword evidence="3 7" id="KW-1133">Transmembrane helix</keyword>
<dbReference type="GO" id="GO:0009252">
    <property type="term" value="P:peptidoglycan biosynthetic process"/>
    <property type="evidence" value="ECO:0007669"/>
    <property type="project" value="UniProtKB-UniRule"/>
</dbReference>
<dbReference type="InterPro" id="IPR003770">
    <property type="entry name" value="MLTG-like"/>
</dbReference>
<dbReference type="GO" id="GO:0008932">
    <property type="term" value="F:lytic endotransglycosylase activity"/>
    <property type="evidence" value="ECO:0007669"/>
    <property type="project" value="UniProtKB-UniRule"/>
</dbReference>
<keyword evidence="6 7" id="KW-0961">Cell wall biogenesis/degradation</keyword>
<accession>A0A066ZYV7</accession>
<organism evidence="8 9">
    <name type="scientific">Hydrogenovibrio marinus</name>
    <dbReference type="NCBI Taxonomy" id="28885"/>
    <lineage>
        <taxon>Bacteria</taxon>
        <taxon>Pseudomonadati</taxon>
        <taxon>Pseudomonadota</taxon>
        <taxon>Gammaproteobacteria</taxon>
        <taxon>Thiotrichales</taxon>
        <taxon>Piscirickettsiaceae</taxon>
        <taxon>Hydrogenovibrio</taxon>
    </lineage>
</organism>
<dbReference type="PANTHER" id="PTHR30518:SF2">
    <property type="entry name" value="ENDOLYTIC MUREIN TRANSGLYCOSYLASE"/>
    <property type="match status" value="1"/>
</dbReference>
<feature type="site" description="Important for catalytic activity" evidence="7">
    <location>
        <position position="216"/>
    </location>
</feature>
<gene>
    <name evidence="7" type="primary">mltG</name>
    <name evidence="8" type="ORF">EI16_04345</name>
</gene>
<comment type="similarity">
    <text evidence="7">Belongs to the transglycosylase MltG family.</text>
</comment>
<dbReference type="AlphaFoldDB" id="A0A066ZYV7"/>
<evidence type="ECO:0000313" key="8">
    <source>
        <dbReference type="EMBL" id="KDN95536.1"/>
    </source>
</evidence>
<sequence>MKKSVFLLKVIAICFLVIWLSVEGWALKQFLTSPISSLSQAKVIDIPKGASSKAVAQLLYSERLVRHPSWLRWYFRLTGNAHKIQTGEFEIHPSWTVRQLVDELTKGKNVAYPMTFIAGETFAQSIEKLSSMPKMQHTDLTMATLQAALGVKASLEGMILPETYFYVAGDTDLSVLKRAHEDLQTILDKEWQQRSAGLPFKTPYQALILASIVEKETGFAPERPKIAAVFINRLKKRMRLQSDPTIIYGMGARYDGDIRKKDLLTKTPYNTYRINGLPPTPIALASADAIRAVFHPAQTKALYFVANGDGQHRFSNTLAEHNRAVREYLIKEKEVAKSTGSK</sequence>
<keyword evidence="5 7" id="KW-0456">Lyase</keyword>
<dbReference type="NCBIfam" id="TIGR00247">
    <property type="entry name" value="endolytic transglycosylase MltG"/>
    <property type="match status" value="1"/>
</dbReference>
<evidence type="ECO:0000256" key="2">
    <source>
        <dbReference type="ARBA" id="ARBA00022692"/>
    </source>
</evidence>
<dbReference type="RefSeq" id="WP_035628862.1">
    <property type="nucleotide sequence ID" value="NZ_AP020335.1"/>
</dbReference>
<evidence type="ECO:0000256" key="3">
    <source>
        <dbReference type="ARBA" id="ARBA00022989"/>
    </source>
</evidence>
<dbReference type="GO" id="GO:0005886">
    <property type="term" value="C:plasma membrane"/>
    <property type="evidence" value="ECO:0007669"/>
    <property type="project" value="UniProtKB-UniRule"/>
</dbReference>
<dbReference type="STRING" id="28885.EI16_04345"/>
<dbReference type="Gene3D" id="3.30.1490.480">
    <property type="entry name" value="Endolytic murein transglycosylase"/>
    <property type="match status" value="1"/>
</dbReference>
<dbReference type="GO" id="GO:0071555">
    <property type="term" value="P:cell wall organization"/>
    <property type="evidence" value="ECO:0007669"/>
    <property type="project" value="UniProtKB-KW"/>
</dbReference>
<evidence type="ECO:0000256" key="5">
    <source>
        <dbReference type="ARBA" id="ARBA00023239"/>
    </source>
</evidence>
<evidence type="ECO:0000313" key="9">
    <source>
        <dbReference type="Proteomes" id="UP000027341"/>
    </source>
</evidence>
<keyword evidence="1 7" id="KW-1003">Cell membrane</keyword>
<keyword evidence="4 7" id="KW-0472">Membrane</keyword>
<dbReference type="Proteomes" id="UP000027341">
    <property type="component" value="Unassembled WGS sequence"/>
</dbReference>
<evidence type="ECO:0000256" key="7">
    <source>
        <dbReference type="HAMAP-Rule" id="MF_02065"/>
    </source>
</evidence>
<evidence type="ECO:0000256" key="6">
    <source>
        <dbReference type="ARBA" id="ARBA00023316"/>
    </source>
</evidence>
<dbReference type="Pfam" id="PF02618">
    <property type="entry name" value="YceG"/>
    <property type="match status" value="1"/>
</dbReference>
<comment type="function">
    <text evidence="7">Functions as a peptidoglycan terminase that cleaves nascent peptidoglycan strands endolytically to terminate their elongation.</text>
</comment>